<protein>
    <submittedName>
        <fullName evidence="1">Uncharacterized protein</fullName>
    </submittedName>
</protein>
<dbReference type="EMBL" id="MN740233">
    <property type="protein sequence ID" value="QHT95041.1"/>
    <property type="molecule type" value="Genomic_DNA"/>
</dbReference>
<dbReference type="AlphaFoldDB" id="A0A6C0IP91"/>
<reference evidence="1" key="1">
    <citation type="journal article" date="2020" name="Nature">
        <title>Giant virus diversity and host interactions through global metagenomics.</title>
        <authorList>
            <person name="Schulz F."/>
            <person name="Roux S."/>
            <person name="Paez-Espino D."/>
            <person name="Jungbluth S."/>
            <person name="Walsh D.A."/>
            <person name="Denef V.J."/>
            <person name="McMahon K.D."/>
            <person name="Konstantinidis K.T."/>
            <person name="Eloe-Fadrosh E.A."/>
            <person name="Kyrpides N.C."/>
            <person name="Woyke T."/>
        </authorList>
    </citation>
    <scope>NUCLEOTIDE SEQUENCE</scope>
    <source>
        <strain evidence="1">GVMAG-M-3300024261-37</strain>
    </source>
</reference>
<sequence length="278" mass="33433">MPTILEKYNKYYKNENEYQEKIDKKILDKKRKDDNWPYPKDEEYKPNFKLTSNIKKEVKKITSNQSMTFSVKNRVLEATCNTEDKSKCSEEMSIPLPTVYQFDEIKKKLRNKIEFIKKEIIRWKLNLLYKLDNEDVVLREFEQLKEQLSFNQQKLKKIISIQKKKIIFTVDVNGEQENSNLNDIVEKYTKNINEEKYKFKNLIQDFKKDTTETSVLDAAMEKYMKIKDSIDQKREIEYKLGNIEVENHVKKMLRGEVEVTHILIKEKLSYNNLEIDDN</sequence>
<name>A0A6C0IP91_9ZZZZ</name>
<evidence type="ECO:0000313" key="1">
    <source>
        <dbReference type="EMBL" id="QHT95041.1"/>
    </source>
</evidence>
<proteinExistence type="predicted"/>
<accession>A0A6C0IP91</accession>
<organism evidence="1">
    <name type="scientific">viral metagenome</name>
    <dbReference type="NCBI Taxonomy" id="1070528"/>
    <lineage>
        <taxon>unclassified sequences</taxon>
        <taxon>metagenomes</taxon>
        <taxon>organismal metagenomes</taxon>
    </lineage>
</organism>